<evidence type="ECO:0000313" key="6">
    <source>
        <dbReference type="EMBL" id="SFB87368.1"/>
    </source>
</evidence>
<evidence type="ECO:0000256" key="2">
    <source>
        <dbReference type="ARBA" id="ARBA00022908"/>
    </source>
</evidence>
<dbReference type="STRING" id="1122252.SAMN05660443_0654"/>
<dbReference type="EMBL" id="FOLH01000001">
    <property type="protein sequence ID" value="SFB87368.1"/>
    <property type="molecule type" value="Genomic_DNA"/>
</dbReference>
<dbReference type="PANTHER" id="PTHR30629:SF2">
    <property type="entry name" value="PROPHAGE INTEGRASE INTS-RELATED"/>
    <property type="match status" value="1"/>
</dbReference>
<evidence type="ECO:0000259" key="5">
    <source>
        <dbReference type="PROSITE" id="PS51898"/>
    </source>
</evidence>
<name>A0A1I1EPD9_9GAMM</name>
<dbReference type="SUPFAM" id="SSF56349">
    <property type="entry name" value="DNA breaking-rejoining enzymes"/>
    <property type="match status" value="1"/>
</dbReference>
<feature type="domain" description="Tyr recombinase" evidence="5">
    <location>
        <begin position="197"/>
        <end position="384"/>
    </location>
</feature>
<dbReference type="CDD" id="cd01189">
    <property type="entry name" value="INT_ICEBs1_C_like"/>
    <property type="match status" value="1"/>
</dbReference>
<dbReference type="GO" id="GO:0006310">
    <property type="term" value="P:DNA recombination"/>
    <property type="evidence" value="ECO:0007669"/>
    <property type="project" value="UniProtKB-KW"/>
</dbReference>
<dbReference type="InterPro" id="IPR004107">
    <property type="entry name" value="Integrase_SAM-like_N"/>
</dbReference>
<dbReference type="Proteomes" id="UP000199058">
    <property type="component" value="Unassembled WGS sequence"/>
</dbReference>
<evidence type="ECO:0000256" key="1">
    <source>
        <dbReference type="ARBA" id="ARBA00008857"/>
    </source>
</evidence>
<comment type="similarity">
    <text evidence="1">Belongs to the 'phage' integrase family.</text>
</comment>
<dbReference type="OrthoDB" id="5391994at2"/>
<evidence type="ECO:0000256" key="4">
    <source>
        <dbReference type="ARBA" id="ARBA00023172"/>
    </source>
</evidence>
<dbReference type="Pfam" id="PF14659">
    <property type="entry name" value="Phage_int_SAM_3"/>
    <property type="match status" value="1"/>
</dbReference>
<proteinExistence type="inferred from homology"/>
<dbReference type="GO" id="GO:0003677">
    <property type="term" value="F:DNA binding"/>
    <property type="evidence" value="ECO:0007669"/>
    <property type="project" value="UniProtKB-KW"/>
</dbReference>
<accession>A0A1I1EPD9</accession>
<gene>
    <name evidence="6" type="ORF">SAMN05660443_0654</name>
</gene>
<protein>
    <submittedName>
        <fullName evidence="6">Integrase</fullName>
    </submittedName>
</protein>
<sequence length="396" mass="46159">MASVRSRGKGGNLFIDFRYQGMRCREQTLLPDTTQNRRKLEKLLQRIEAEISVGTFDYRAYFPNSKMLEKLDLPGQQGFSVESEPATPLFKDFCEEWFEENQICWKRSYMKNVRGTLDKHLIPEFGDQEVASINKAQVLKFRASLAKVTRGTTETQLSNDRINHIMTPLRMILENAADRFEFITPMTGIKPLKVGRTDVDPFSLIEVQKILKAVREDYKNYFTVRFFTGLRTAEVDGLQWQYVDFDNRQILVRETVVQGRIETTKTPESRREVEMSSPVYEALKRQSEVAPQNSRFVFCNSKGKPFEHRNVTQRVWYPLLKELGLKKRRPYQTRHTAATLWLAAGENPEWIARQMGHTTTQMLFTIYSRYVPNLTRQDGSAIDQLLMTRGFANEYS</sequence>
<dbReference type="InterPro" id="IPR022000">
    <property type="entry name" value="Min27-like_integrase_DNA_bind"/>
</dbReference>
<dbReference type="InterPro" id="IPR013762">
    <property type="entry name" value="Integrase-like_cat_sf"/>
</dbReference>
<dbReference type="InterPro" id="IPR050808">
    <property type="entry name" value="Phage_Integrase"/>
</dbReference>
<reference evidence="6 7" key="1">
    <citation type="submission" date="2016-10" db="EMBL/GenBank/DDBJ databases">
        <authorList>
            <person name="de Groot N.N."/>
        </authorList>
    </citation>
    <scope>NUCLEOTIDE SEQUENCE [LARGE SCALE GENOMIC DNA]</scope>
    <source>
        <strain evidence="6 7">DSM 18438</strain>
    </source>
</reference>
<dbReference type="InterPro" id="IPR010998">
    <property type="entry name" value="Integrase_recombinase_N"/>
</dbReference>
<dbReference type="RefSeq" id="WP_091959075.1">
    <property type="nucleotide sequence ID" value="NZ_FOLH01000001.1"/>
</dbReference>
<dbReference type="AlphaFoldDB" id="A0A1I1EPD9"/>
<dbReference type="InterPro" id="IPR011010">
    <property type="entry name" value="DNA_brk_join_enz"/>
</dbReference>
<dbReference type="GO" id="GO:0015074">
    <property type="term" value="P:DNA integration"/>
    <property type="evidence" value="ECO:0007669"/>
    <property type="project" value="UniProtKB-KW"/>
</dbReference>
<evidence type="ECO:0000256" key="3">
    <source>
        <dbReference type="ARBA" id="ARBA00023125"/>
    </source>
</evidence>
<evidence type="ECO:0000313" key="7">
    <source>
        <dbReference type="Proteomes" id="UP000199058"/>
    </source>
</evidence>
<dbReference type="Pfam" id="PF00589">
    <property type="entry name" value="Phage_integrase"/>
    <property type="match status" value="1"/>
</dbReference>
<dbReference type="InterPro" id="IPR002104">
    <property type="entry name" value="Integrase_catalytic"/>
</dbReference>
<keyword evidence="7" id="KW-1185">Reference proteome</keyword>
<keyword evidence="2" id="KW-0229">DNA integration</keyword>
<dbReference type="PANTHER" id="PTHR30629">
    <property type="entry name" value="PROPHAGE INTEGRASE"/>
    <property type="match status" value="1"/>
</dbReference>
<dbReference type="Pfam" id="PF12167">
    <property type="entry name" value="Arm-DNA-bind_2"/>
    <property type="match status" value="1"/>
</dbReference>
<dbReference type="Gene3D" id="1.10.443.10">
    <property type="entry name" value="Intergrase catalytic core"/>
    <property type="match status" value="1"/>
</dbReference>
<dbReference type="Gene3D" id="1.10.150.130">
    <property type="match status" value="1"/>
</dbReference>
<dbReference type="PROSITE" id="PS51898">
    <property type="entry name" value="TYR_RECOMBINASE"/>
    <property type="match status" value="1"/>
</dbReference>
<keyword evidence="4" id="KW-0233">DNA recombination</keyword>
<keyword evidence="3" id="KW-0238">DNA-binding</keyword>
<organism evidence="6 7">
    <name type="scientific">Marinospirillum celere</name>
    <dbReference type="NCBI Taxonomy" id="1122252"/>
    <lineage>
        <taxon>Bacteria</taxon>
        <taxon>Pseudomonadati</taxon>
        <taxon>Pseudomonadota</taxon>
        <taxon>Gammaproteobacteria</taxon>
        <taxon>Oceanospirillales</taxon>
        <taxon>Oceanospirillaceae</taxon>
        <taxon>Marinospirillum</taxon>
    </lineage>
</organism>